<proteinExistence type="predicted"/>
<evidence type="ECO:0000256" key="1">
    <source>
        <dbReference type="SAM" id="MobiDB-lite"/>
    </source>
</evidence>
<gene>
    <name evidence="2" type="ORF">KW868_13595</name>
</gene>
<dbReference type="AlphaFoldDB" id="A0A8X8GM76"/>
<reference evidence="2" key="1">
    <citation type="submission" date="2021-07" db="EMBL/GenBank/DDBJ databases">
        <authorList>
            <person name="Fernandez M."/>
            <person name="Pereira P."/>
            <person name="Torres Tejerizo G.A."/>
            <person name="Gonzalez P."/>
            <person name="Agostini E."/>
        </authorList>
    </citation>
    <scope>NUCLEOTIDE SEQUENCE</scope>
    <source>
        <strain evidence="2">SFC 500-1A</strain>
    </source>
</reference>
<dbReference type="RefSeq" id="WP_326492179.1">
    <property type="nucleotide sequence ID" value="NZ_JAHWXT010000004.1"/>
</dbReference>
<feature type="region of interest" description="Disordered" evidence="1">
    <location>
        <begin position="48"/>
        <end position="68"/>
    </location>
</feature>
<protein>
    <submittedName>
        <fullName evidence="2">Uncharacterized protein</fullName>
    </submittedName>
</protein>
<evidence type="ECO:0000313" key="2">
    <source>
        <dbReference type="EMBL" id="MCF0265483.1"/>
    </source>
</evidence>
<dbReference type="EMBL" id="JAHWXT010000004">
    <property type="protein sequence ID" value="MCF0265483.1"/>
    <property type="molecule type" value="Genomic_DNA"/>
</dbReference>
<comment type="caution">
    <text evidence="2">The sequence shown here is derived from an EMBL/GenBank/DDBJ whole genome shotgun (WGS) entry which is preliminary data.</text>
</comment>
<organism evidence="2 3">
    <name type="scientific">Acinetobacter guillouiae</name>
    <name type="common">Acinetobacter genomosp. 11</name>
    <dbReference type="NCBI Taxonomy" id="106649"/>
    <lineage>
        <taxon>Bacteria</taxon>
        <taxon>Pseudomonadati</taxon>
        <taxon>Pseudomonadota</taxon>
        <taxon>Gammaproteobacteria</taxon>
        <taxon>Moraxellales</taxon>
        <taxon>Moraxellaceae</taxon>
        <taxon>Acinetobacter</taxon>
    </lineage>
</organism>
<accession>A0A8X8GM76</accession>
<dbReference type="Proteomes" id="UP000887320">
    <property type="component" value="Unassembled WGS sequence"/>
</dbReference>
<sequence>MHKMGKRTIDLKTDDTLYIGDAKVQLIKKSGQLARLCVEADNHIEITHKRMSASDSDTENQAHGKHTL</sequence>
<name>A0A8X8GM76_ACIGI</name>
<evidence type="ECO:0000313" key="3">
    <source>
        <dbReference type="Proteomes" id="UP000887320"/>
    </source>
</evidence>